<dbReference type="Proteomes" id="UP000467252">
    <property type="component" value="Chromosome"/>
</dbReference>
<proteinExistence type="predicted"/>
<dbReference type="InterPro" id="IPR041657">
    <property type="entry name" value="HTH_17"/>
</dbReference>
<evidence type="ECO:0000313" key="3">
    <source>
        <dbReference type="Proteomes" id="UP000467252"/>
    </source>
</evidence>
<organism evidence="2 3">
    <name type="scientific">Mycolicibacterium pulveris</name>
    <name type="common">Mycobacterium pulveris</name>
    <dbReference type="NCBI Taxonomy" id="36813"/>
    <lineage>
        <taxon>Bacteria</taxon>
        <taxon>Bacillati</taxon>
        <taxon>Actinomycetota</taxon>
        <taxon>Actinomycetes</taxon>
        <taxon>Mycobacteriales</taxon>
        <taxon>Mycobacteriaceae</taxon>
        <taxon>Mycolicibacterium</taxon>
    </lineage>
</organism>
<dbReference type="Pfam" id="PF12728">
    <property type="entry name" value="HTH_17"/>
    <property type="match status" value="1"/>
</dbReference>
<keyword evidence="3" id="KW-1185">Reference proteome</keyword>
<sequence>MFQEVPSVSFAEGLPKRPTIKQAADHHGLSEKTIRRYIAEGRLVAYRVGKRSIRVDRESLIRLATPLGGAA</sequence>
<accession>A0A7I7UP83</accession>
<dbReference type="InterPro" id="IPR010093">
    <property type="entry name" value="SinI_DNA-bd"/>
</dbReference>
<name>A0A7I7UP83_MYCPV</name>
<feature type="domain" description="Helix-turn-helix" evidence="1">
    <location>
        <begin position="19"/>
        <end position="63"/>
    </location>
</feature>
<dbReference type="SUPFAM" id="SSF46955">
    <property type="entry name" value="Putative DNA-binding domain"/>
    <property type="match status" value="1"/>
</dbReference>
<dbReference type="GO" id="GO:0003677">
    <property type="term" value="F:DNA binding"/>
    <property type="evidence" value="ECO:0007669"/>
    <property type="project" value="InterPro"/>
</dbReference>
<reference evidence="2 3" key="1">
    <citation type="journal article" date="2019" name="Emerg. Microbes Infect.">
        <title>Comprehensive subspecies identification of 175 nontuberculous mycobacteria species based on 7547 genomic profiles.</title>
        <authorList>
            <person name="Matsumoto Y."/>
            <person name="Kinjo T."/>
            <person name="Motooka D."/>
            <person name="Nabeya D."/>
            <person name="Jung N."/>
            <person name="Uechi K."/>
            <person name="Horii T."/>
            <person name="Iida T."/>
            <person name="Fujita J."/>
            <person name="Nakamura S."/>
        </authorList>
    </citation>
    <scope>NUCLEOTIDE SEQUENCE [LARGE SCALE GENOMIC DNA]</scope>
    <source>
        <strain evidence="2 3">JCM 6370</strain>
    </source>
</reference>
<dbReference type="EMBL" id="AP022599">
    <property type="protein sequence ID" value="BBY82850.1"/>
    <property type="molecule type" value="Genomic_DNA"/>
</dbReference>
<protein>
    <recommendedName>
        <fullName evidence="1">Helix-turn-helix domain-containing protein</fullName>
    </recommendedName>
</protein>
<evidence type="ECO:0000259" key="1">
    <source>
        <dbReference type="Pfam" id="PF12728"/>
    </source>
</evidence>
<dbReference type="InterPro" id="IPR009061">
    <property type="entry name" value="DNA-bd_dom_put_sf"/>
</dbReference>
<gene>
    <name evidence="2" type="ORF">MPUL_40080</name>
</gene>
<dbReference type="NCBIfam" id="TIGR01764">
    <property type="entry name" value="excise"/>
    <property type="match status" value="1"/>
</dbReference>
<dbReference type="AlphaFoldDB" id="A0A7I7UP83"/>
<evidence type="ECO:0000313" key="2">
    <source>
        <dbReference type="EMBL" id="BBY82850.1"/>
    </source>
</evidence>
<dbReference type="RefSeq" id="WP_235674633.1">
    <property type="nucleotide sequence ID" value="NZ_AP022599.1"/>
</dbReference>